<dbReference type="InterPro" id="IPR000674">
    <property type="entry name" value="Ald_Oxase/Xan_DH_a/b"/>
</dbReference>
<dbReference type="PANTHER" id="PTHR11908:SF157">
    <property type="entry name" value="XANTHINE DEHYDROGENASE SUBUNIT D-RELATED"/>
    <property type="match status" value="1"/>
</dbReference>
<comment type="caution">
    <text evidence="2">The sequence shown here is derived from an EMBL/GenBank/DDBJ whole genome shotgun (WGS) entry which is preliminary data.</text>
</comment>
<evidence type="ECO:0000259" key="1">
    <source>
        <dbReference type="SMART" id="SM01008"/>
    </source>
</evidence>
<accession>A0A327KWS2</accession>
<dbReference type="Gene3D" id="3.90.1170.50">
    <property type="entry name" value="Aldehyde oxidase/xanthine dehydrogenase, a/b hammerhead"/>
    <property type="match status" value="1"/>
</dbReference>
<dbReference type="RefSeq" id="WP_111420582.1">
    <property type="nucleotide sequence ID" value="NZ_NPEX01000145.1"/>
</dbReference>
<dbReference type="Pfam" id="PF20256">
    <property type="entry name" value="MoCoBD_2"/>
    <property type="match status" value="1"/>
</dbReference>
<dbReference type="EMBL" id="NPEX01000145">
    <property type="protein sequence ID" value="RAI42546.1"/>
    <property type="molecule type" value="Genomic_DNA"/>
</dbReference>
<feature type="domain" description="Aldehyde oxidase/xanthine dehydrogenase a/b hammerhead" evidence="1">
    <location>
        <begin position="24"/>
        <end position="133"/>
    </location>
</feature>
<dbReference type="OrthoDB" id="9758509at2"/>
<sequence length="762" mass="81817">MSVRALSGRVGDSVPRVESREKVTGTVEYIHHLELPRMLHGVIFRSAVPHGRIRRIDVAAAAAVPGVHRVVTIDDIRSVIPNPYYGPAFHDQPILADGKVRFAGEPVAVVLAADRHVAAEAAALITAEYDELPAVLDEVEAMTSDVMVHDELKPAVTFPDLKHLKGRRGTNVALDYRLRHGDPETAFATADHVFEHTFRTQQTMHTPMEPFVTVADVANGRATLHTASQGPSFVRIEIARLLGWPENRVRVRVPYLGGGFGGKLYIKLEALVTALSLLVGRPVKVALTMEEQFYMVTRHPCTFTIRSGVNADGRIVARTCKVVWNGGAYADIGPRVTQKAGFTSAGPYDIDHVAIDSCAVYTNRPPAGAFRGFGAPQTAWAYECHMDMIAAAMGLDPVAFRRKNLLRDGRPQASGTPTDDAALDIVLDDIERRMNWAAPFDRGSGRIRRGRGIAIGFKGITAPTTSVAIVNLYADGSCGLYISTVDMGQGSDTIMAQIAAEELDMDASLIRVVHPDTDVTPYDMGTLGSRSTFHMGNAVRRAAQDARSKIAALADELGLPPGSNLPLPEMLKKKYGMQAGNIIGTGSYIPDYEKPDTQTGRTRMGTPFWGVGGTGAEVEVDTETGELTITRLISVVDVGTAINPKLVQAQVSGAVIMQLGATTLEDMIYRDGHLTNGSLADYKIPTLLDIPRDFVNVHVDTEQRTGPFGAKGAGEISTIALSAAIGNALADAIGVHVLDLPLTPEKIFYALQAAGGRTVTGA</sequence>
<dbReference type="Pfam" id="PF02738">
    <property type="entry name" value="MoCoBD_1"/>
    <property type="match status" value="1"/>
</dbReference>
<dbReference type="AlphaFoldDB" id="A0A327KWS2"/>
<dbReference type="GO" id="GO:0005506">
    <property type="term" value="F:iron ion binding"/>
    <property type="evidence" value="ECO:0007669"/>
    <property type="project" value="InterPro"/>
</dbReference>
<proteinExistence type="predicted"/>
<name>A0A327KWS2_9BRAD</name>
<dbReference type="InterPro" id="IPR036856">
    <property type="entry name" value="Ald_Oxase/Xan_DH_a/b_sf"/>
</dbReference>
<organism evidence="2 3">
    <name type="scientific">Rhodoplanes roseus</name>
    <dbReference type="NCBI Taxonomy" id="29409"/>
    <lineage>
        <taxon>Bacteria</taxon>
        <taxon>Pseudomonadati</taxon>
        <taxon>Pseudomonadota</taxon>
        <taxon>Alphaproteobacteria</taxon>
        <taxon>Hyphomicrobiales</taxon>
        <taxon>Nitrobacteraceae</taxon>
        <taxon>Rhodoplanes</taxon>
    </lineage>
</organism>
<dbReference type="SUPFAM" id="SSF56003">
    <property type="entry name" value="Molybdenum cofactor-binding domain"/>
    <property type="match status" value="1"/>
</dbReference>
<dbReference type="InterPro" id="IPR037165">
    <property type="entry name" value="AldOxase/xan_DH_Mopterin-bd_sf"/>
</dbReference>
<keyword evidence="3" id="KW-1185">Reference proteome</keyword>
<dbReference type="SMART" id="SM01008">
    <property type="entry name" value="Ald_Xan_dh_C"/>
    <property type="match status" value="1"/>
</dbReference>
<evidence type="ECO:0000313" key="2">
    <source>
        <dbReference type="EMBL" id="RAI42546.1"/>
    </source>
</evidence>
<dbReference type="InterPro" id="IPR016208">
    <property type="entry name" value="Ald_Oxase/xanthine_DH-like"/>
</dbReference>
<dbReference type="InterPro" id="IPR046867">
    <property type="entry name" value="AldOxase/xan_DH_MoCoBD2"/>
</dbReference>
<dbReference type="SUPFAM" id="SSF54665">
    <property type="entry name" value="CO dehydrogenase molybdoprotein N-domain-like"/>
    <property type="match status" value="1"/>
</dbReference>
<reference evidence="2 3" key="1">
    <citation type="submission" date="2017-07" db="EMBL/GenBank/DDBJ databases">
        <title>Draft Genome Sequences of Select Purple Nonsulfur Bacteria.</title>
        <authorList>
            <person name="Lasarre B."/>
            <person name="Mckinlay J.B."/>
        </authorList>
    </citation>
    <scope>NUCLEOTIDE SEQUENCE [LARGE SCALE GENOMIC DNA]</scope>
    <source>
        <strain evidence="2 3">DSM 5909</strain>
    </source>
</reference>
<evidence type="ECO:0000313" key="3">
    <source>
        <dbReference type="Proteomes" id="UP000249130"/>
    </source>
</evidence>
<dbReference type="Proteomes" id="UP000249130">
    <property type="component" value="Unassembled WGS sequence"/>
</dbReference>
<gene>
    <name evidence="2" type="ORF">CH341_19005</name>
</gene>
<dbReference type="GO" id="GO:0016491">
    <property type="term" value="F:oxidoreductase activity"/>
    <property type="evidence" value="ECO:0007669"/>
    <property type="project" value="InterPro"/>
</dbReference>
<dbReference type="PANTHER" id="PTHR11908">
    <property type="entry name" value="XANTHINE DEHYDROGENASE"/>
    <property type="match status" value="1"/>
</dbReference>
<dbReference type="Gene3D" id="3.30.365.10">
    <property type="entry name" value="Aldehyde oxidase/xanthine dehydrogenase, molybdopterin binding domain"/>
    <property type="match status" value="4"/>
</dbReference>
<dbReference type="Pfam" id="PF01315">
    <property type="entry name" value="Ald_Xan_dh_C"/>
    <property type="match status" value="1"/>
</dbReference>
<dbReference type="InterPro" id="IPR008274">
    <property type="entry name" value="AldOxase/xan_DH_MoCoBD1"/>
</dbReference>
<protein>
    <submittedName>
        <fullName evidence="2">Aldehyde oxidase</fullName>
    </submittedName>
</protein>